<dbReference type="PRINTS" id="PR00320">
    <property type="entry name" value="GPROTEINBRPT"/>
</dbReference>
<gene>
    <name evidence="5" type="ORF">M422DRAFT_205787</name>
</gene>
<dbReference type="InterPro" id="IPR015943">
    <property type="entry name" value="WD40/YVTN_repeat-like_dom_sf"/>
</dbReference>
<dbReference type="SUPFAM" id="SSF50978">
    <property type="entry name" value="WD40 repeat-like"/>
    <property type="match status" value="1"/>
</dbReference>
<evidence type="ECO:0000256" key="1">
    <source>
        <dbReference type="ARBA" id="ARBA00022574"/>
    </source>
</evidence>
<dbReference type="CDD" id="cd00200">
    <property type="entry name" value="WD40"/>
    <property type="match status" value="2"/>
</dbReference>
<keyword evidence="6" id="KW-1185">Reference proteome</keyword>
<evidence type="ECO:0000256" key="2">
    <source>
        <dbReference type="ARBA" id="ARBA00022737"/>
    </source>
</evidence>
<name>A0A0C9W4P3_SPHS4</name>
<dbReference type="PANTHER" id="PTHR19879">
    <property type="entry name" value="TRANSCRIPTION INITIATION FACTOR TFIID"/>
    <property type="match status" value="1"/>
</dbReference>
<sequence>MVMRSGEHSALAGIPMENQGQFARDHTDVPKRSGVDKTECVSSGVRRSLWTGVKEILRAVERVSEVFPPFKSAVAGFLEVIDRIEAIKSVSTQLYELRGQLEKLEVVLRKYEGRTWMDLNDPLYGLVRVFEVKKASLETKLDRSMLSCVIECTDDKEYILQELISIGFAVEIFMMDTNLNTHHLVSSMNTVVNKLQNNCMYHVFQTNIGTNSIVAVLDRLGLVSGAEYNHENRQACMPGTRIVLLADLLTWAMDPNTHRILWLNGMAGTGKTTVAESFSRFLAQKQMLGASFFCSRQSQDRSDVRNIFPSLARSLAAEIPAYREELIKILDSHTDPRGINLQDQYQYLIVKPLEAIGPATVKNLVLSIDALDECEDKERTMEFIRIILECIGPSSLRFFLTGRPDLAIREGFRDARHKQLRLHDIEDHIVEADIRIYLTKSLEGVKWFHGMYAAHWPPQEINMLAKQAGKLFIYAATVYKFLKKPKGIPSHRLKALQALNSSVEATKTIDKLYEVVLSEAFNELDRDEEQLIKEGLKILVCSRQPLSISSYSTLLGMQQYDIIALFASLHSVVHISEDKDAVVAIYHASFSDYLTSPERSGVKQLGKQGPEPWHFGMQDGHLTLSTKCLDLMMSQLGFNIVNITTSHSSNDLQPTPISVPAFPLVYACTTWGNHFILAKEASNSIDIDFLQKIESFLRKRFLYWLEVLSVMKKVQYASALLHTILKVCSSLQSICKDFTEFIDIFRETIEYNAAHIYLSALPFARSDSQVSLIYLPQFPNLSFVQGTSDTLPKQNEILRFKAHTSDVSSVAFSPDGQYIVSGSHDKTVRLWNIQTGEAVGMPFEAHTEWVTSVAFSPDGKYVVSGSYDKTMRLWGVPSGDHIGKPFQGHTAHVHAVAFSPEGLYLVSGDSDGTIHLRSVQTSEVIKSFGGQTWGVNSLVFSPDGCLIVSGSKDIRIWSVQTGEITQGQRKSHKGHTGNVSSVVFSPDGQYIASGSADTTIQVWSLITWKAVGRPLEGHAGCVKAVTFSPDGQYIASGSNDMTVRLWSVQTGGSQHLPEYIVSASHDRTLYLWNLQSGKAVKMFQGHTKSISSVAFSPDGHYIVSGSDDKTVCLWSVNTGKAMRHPLQGHTDSIHSVGFSLDGQYIISGSYDRTIRFWNTQTGEAVGKPLKGPTVYNSTVSISADGQYTVSGFHDTVCLWNVQTGEAVGKPFRGHTDYVHSVAFSSDVQYIVSGSSDRTVRLWSVQTGEAVGNPFRGHTGCVRSVAFSPDGKYIASGSSDKTVRLWSVQTGDAVGHPFQGHRDYVRAVAFSPDGQYVLSGSSDRTVRLWNVDTAKS</sequence>
<feature type="repeat" description="WD" evidence="3">
    <location>
        <begin position="1083"/>
        <end position="1124"/>
    </location>
</feature>
<dbReference type="Gene3D" id="3.40.50.300">
    <property type="entry name" value="P-loop containing nucleotide triphosphate hydrolases"/>
    <property type="match status" value="1"/>
</dbReference>
<feature type="non-terminal residue" evidence="5">
    <location>
        <position position="1"/>
    </location>
</feature>
<feature type="non-terminal residue" evidence="5">
    <location>
        <position position="1335"/>
    </location>
</feature>
<dbReference type="PROSITE" id="PS50082">
    <property type="entry name" value="WD_REPEATS_2"/>
    <property type="match status" value="11"/>
</dbReference>
<dbReference type="InterPro" id="IPR011047">
    <property type="entry name" value="Quinoprotein_ADH-like_sf"/>
</dbReference>
<dbReference type="HOGENOM" id="CLU_000288_6_3_1"/>
<feature type="repeat" description="WD" evidence="3">
    <location>
        <begin position="1297"/>
        <end position="1335"/>
    </location>
</feature>
<feature type="repeat" description="WD" evidence="3">
    <location>
        <begin position="972"/>
        <end position="1005"/>
    </location>
</feature>
<dbReference type="SMART" id="SM00320">
    <property type="entry name" value="WD40"/>
    <property type="match status" value="12"/>
</dbReference>
<feature type="repeat" description="WD" evidence="3">
    <location>
        <begin position="1126"/>
        <end position="1167"/>
    </location>
</feature>
<feature type="repeat" description="WD" evidence="3">
    <location>
        <begin position="843"/>
        <end position="884"/>
    </location>
</feature>
<dbReference type="InterPro" id="IPR027417">
    <property type="entry name" value="P-loop_NTPase"/>
</dbReference>
<feature type="domain" description="NACHT" evidence="4">
    <location>
        <begin position="259"/>
        <end position="405"/>
    </location>
</feature>
<dbReference type="Pfam" id="PF00400">
    <property type="entry name" value="WD40"/>
    <property type="match status" value="11"/>
</dbReference>
<feature type="repeat" description="WD" evidence="3">
    <location>
        <begin position="800"/>
        <end position="841"/>
    </location>
</feature>
<evidence type="ECO:0000313" key="5">
    <source>
        <dbReference type="EMBL" id="KIJ47890.1"/>
    </source>
</evidence>
<dbReference type="Pfam" id="PF24883">
    <property type="entry name" value="NPHP3_N"/>
    <property type="match status" value="1"/>
</dbReference>
<evidence type="ECO:0000313" key="6">
    <source>
        <dbReference type="Proteomes" id="UP000054279"/>
    </source>
</evidence>
<feature type="repeat" description="WD" evidence="3">
    <location>
        <begin position="886"/>
        <end position="927"/>
    </location>
</feature>
<reference evidence="5 6" key="1">
    <citation type="submission" date="2014-06" db="EMBL/GenBank/DDBJ databases">
        <title>Evolutionary Origins and Diversification of the Mycorrhizal Mutualists.</title>
        <authorList>
            <consortium name="DOE Joint Genome Institute"/>
            <consortium name="Mycorrhizal Genomics Consortium"/>
            <person name="Kohler A."/>
            <person name="Kuo A."/>
            <person name="Nagy L.G."/>
            <person name="Floudas D."/>
            <person name="Copeland A."/>
            <person name="Barry K.W."/>
            <person name="Cichocki N."/>
            <person name="Veneault-Fourrey C."/>
            <person name="LaButti K."/>
            <person name="Lindquist E.A."/>
            <person name="Lipzen A."/>
            <person name="Lundell T."/>
            <person name="Morin E."/>
            <person name="Murat C."/>
            <person name="Riley R."/>
            <person name="Ohm R."/>
            <person name="Sun H."/>
            <person name="Tunlid A."/>
            <person name="Henrissat B."/>
            <person name="Grigoriev I.V."/>
            <person name="Hibbett D.S."/>
            <person name="Martin F."/>
        </authorList>
    </citation>
    <scope>NUCLEOTIDE SEQUENCE [LARGE SCALE GENOMIC DNA]</scope>
    <source>
        <strain evidence="5 6">SS14</strain>
    </source>
</reference>
<dbReference type="InterPro" id="IPR020472">
    <property type="entry name" value="WD40_PAC1"/>
</dbReference>
<feature type="repeat" description="WD" evidence="3">
    <location>
        <begin position="1059"/>
        <end position="1082"/>
    </location>
</feature>
<dbReference type="Gene3D" id="2.130.10.10">
    <property type="entry name" value="YVTN repeat-like/Quinoprotein amine dehydrogenase"/>
    <property type="match status" value="5"/>
</dbReference>
<dbReference type="InterPro" id="IPR001680">
    <property type="entry name" value="WD40_rpt"/>
</dbReference>
<dbReference type="InterPro" id="IPR019775">
    <property type="entry name" value="WD40_repeat_CS"/>
</dbReference>
<accession>A0A0C9W4P3</accession>
<dbReference type="InterPro" id="IPR036322">
    <property type="entry name" value="WD40_repeat_dom_sf"/>
</dbReference>
<dbReference type="OrthoDB" id="2658414at2759"/>
<feature type="repeat" description="WD" evidence="3">
    <location>
        <begin position="1015"/>
        <end position="1056"/>
    </location>
</feature>
<evidence type="ECO:0000256" key="3">
    <source>
        <dbReference type="PROSITE-ProRule" id="PRU00221"/>
    </source>
</evidence>
<feature type="repeat" description="WD" evidence="3">
    <location>
        <begin position="1211"/>
        <end position="1252"/>
    </location>
</feature>
<dbReference type="InterPro" id="IPR056884">
    <property type="entry name" value="NPHP3-like_N"/>
</dbReference>
<organism evidence="5 6">
    <name type="scientific">Sphaerobolus stellatus (strain SS14)</name>
    <dbReference type="NCBI Taxonomy" id="990650"/>
    <lineage>
        <taxon>Eukaryota</taxon>
        <taxon>Fungi</taxon>
        <taxon>Dikarya</taxon>
        <taxon>Basidiomycota</taxon>
        <taxon>Agaricomycotina</taxon>
        <taxon>Agaricomycetes</taxon>
        <taxon>Phallomycetidae</taxon>
        <taxon>Geastrales</taxon>
        <taxon>Sphaerobolaceae</taxon>
        <taxon>Sphaerobolus</taxon>
    </lineage>
</organism>
<evidence type="ECO:0000259" key="4">
    <source>
        <dbReference type="PROSITE" id="PS50837"/>
    </source>
</evidence>
<dbReference type="PROSITE" id="PS00678">
    <property type="entry name" value="WD_REPEATS_1"/>
    <property type="match status" value="3"/>
</dbReference>
<dbReference type="PROSITE" id="PS50837">
    <property type="entry name" value="NACHT"/>
    <property type="match status" value="1"/>
</dbReference>
<keyword evidence="1 3" id="KW-0853">WD repeat</keyword>
<proteinExistence type="predicted"/>
<dbReference type="PANTHER" id="PTHR19879:SF9">
    <property type="entry name" value="TRANSCRIPTION INITIATION FACTOR TFIID SUBUNIT 5"/>
    <property type="match status" value="1"/>
</dbReference>
<dbReference type="SUPFAM" id="SSF50998">
    <property type="entry name" value="Quinoprotein alcohol dehydrogenase-like"/>
    <property type="match status" value="1"/>
</dbReference>
<dbReference type="SUPFAM" id="SSF52540">
    <property type="entry name" value="P-loop containing nucleoside triphosphate hydrolases"/>
    <property type="match status" value="1"/>
</dbReference>
<feature type="repeat" description="WD" evidence="3">
    <location>
        <begin position="1254"/>
        <end position="1295"/>
    </location>
</feature>
<dbReference type="EMBL" id="KN837100">
    <property type="protein sequence ID" value="KIJ47890.1"/>
    <property type="molecule type" value="Genomic_DNA"/>
</dbReference>
<dbReference type="InterPro" id="IPR007111">
    <property type="entry name" value="NACHT_NTPase"/>
</dbReference>
<dbReference type="Proteomes" id="UP000054279">
    <property type="component" value="Unassembled WGS sequence"/>
</dbReference>
<keyword evidence="2" id="KW-0677">Repeat</keyword>
<protein>
    <recommendedName>
        <fullName evidence="4">NACHT domain-containing protein</fullName>
    </recommendedName>
</protein>
<dbReference type="PROSITE" id="PS50294">
    <property type="entry name" value="WD_REPEATS_REGION"/>
    <property type="match status" value="10"/>
</dbReference>